<dbReference type="PANTHER" id="PTHR31094">
    <property type="entry name" value="RIKEN CDNA 2310061I04 GENE"/>
    <property type="match status" value="1"/>
</dbReference>
<dbReference type="PANTHER" id="PTHR31094:SF2">
    <property type="entry name" value="RIKEN CDNA 2310061I04 GENE"/>
    <property type="match status" value="1"/>
</dbReference>
<feature type="region of interest" description="Disordered" evidence="1">
    <location>
        <begin position="15"/>
        <end position="43"/>
    </location>
</feature>
<gene>
    <name evidence="2" type="ORF">Scep_006113</name>
</gene>
<dbReference type="Pfam" id="PF10184">
    <property type="entry name" value="DUF2358"/>
    <property type="match status" value="1"/>
</dbReference>
<dbReference type="Gene3D" id="3.10.450.50">
    <property type="match status" value="1"/>
</dbReference>
<name>A0AAP0PNP5_9MAGN</name>
<dbReference type="InterPro" id="IPR032710">
    <property type="entry name" value="NTF2-like_dom_sf"/>
</dbReference>
<evidence type="ECO:0000313" key="3">
    <source>
        <dbReference type="Proteomes" id="UP001419268"/>
    </source>
</evidence>
<keyword evidence="3" id="KW-1185">Reference proteome</keyword>
<dbReference type="AlphaFoldDB" id="A0AAP0PNP5"/>
<dbReference type="EMBL" id="JBBNAG010000003">
    <property type="protein sequence ID" value="KAK9147356.1"/>
    <property type="molecule type" value="Genomic_DNA"/>
</dbReference>
<comment type="caution">
    <text evidence="2">The sequence shown here is derived from an EMBL/GenBank/DDBJ whole genome shotgun (WGS) entry which is preliminary data.</text>
</comment>
<evidence type="ECO:0000256" key="1">
    <source>
        <dbReference type="SAM" id="MobiDB-lite"/>
    </source>
</evidence>
<reference evidence="2 3" key="1">
    <citation type="submission" date="2024-01" db="EMBL/GenBank/DDBJ databases">
        <title>Genome assemblies of Stephania.</title>
        <authorList>
            <person name="Yang L."/>
        </authorList>
    </citation>
    <scope>NUCLEOTIDE SEQUENCE [LARGE SCALE GENOMIC DNA]</scope>
    <source>
        <strain evidence="2">JXDWG</strain>
        <tissue evidence="2">Leaf</tissue>
    </source>
</reference>
<protein>
    <submittedName>
        <fullName evidence="2">Uncharacterized protein</fullName>
    </submittedName>
</protein>
<dbReference type="InterPro" id="IPR018790">
    <property type="entry name" value="DUF2358"/>
</dbReference>
<organism evidence="2 3">
    <name type="scientific">Stephania cephalantha</name>
    <dbReference type="NCBI Taxonomy" id="152367"/>
    <lineage>
        <taxon>Eukaryota</taxon>
        <taxon>Viridiplantae</taxon>
        <taxon>Streptophyta</taxon>
        <taxon>Embryophyta</taxon>
        <taxon>Tracheophyta</taxon>
        <taxon>Spermatophyta</taxon>
        <taxon>Magnoliopsida</taxon>
        <taxon>Ranunculales</taxon>
        <taxon>Menispermaceae</taxon>
        <taxon>Menispermoideae</taxon>
        <taxon>Cissampelideae</taxon>
        <taxon>Stephania</taxon>
    </lineage>
</organism>
<dbReference type="Proteomes" id="UP001419268">
    <property type="component" value="Unassembled WGS sequence"/>
</dbReference>
<sequence length="254" mass="29463">MASIATSSMEIATVSTGVRGPKTTKKKKPLMRSSCEGRGRAGNRIGKDLSVRVSELWRFSAPVKQSEVDEEKQKYYVNAGYAIRALREEFPHLFYRELSFDMFRDDIVFKDPMNTFVGIENYKYIFWSLRFHGRIFFRALWLDIVSVRQPVENTIMVRWTVHGIPRVPWESHGRFDGTSEYKLDKNGKIYEHRVDNIALNSPPKFQVLGVEALIESLTCPSTPKPTYFEFLPSSITKSMQFLTNFTRVRHYLGL</sequence>
<evidence type="ECO:0000313" key="2">
    <source>
        <dbReference type="EMBL" id="KAK9147356.1"/>
    </source>
</evidence>
<accession>A0AAP0PNP5</accession>
<proteinExistence type="predicted"/>
<dbReference type="SUPFAM" id="SSF54427">
    <property type="entry name" value="NTF2-like"/>
    <property type="match status" value="1"/>
</dbReference>